<feature type="compositionally biased region" description="Acidic residues" evidence="1">
    <location>
        <begin position="335"/>
        <end position="344"/>
    </location>
</feature>
<feature type="compositionally biased region" description="Basic and acidic residues" evidence="1">
    <location>
        <begin position="395"/>
        <end position="409"/>
    </location>
</feature>
<evidence type="ECO:0000256" key="1">
    <source>
        <dbReference type="SAM" id="MobiDB-lite"/>
    </source>
</evidence>
<feature type="region of interest" description="Disordered" evidence="1">
    <location>
        <begin position="64"/>
        <end position="107"/>
    </location>
</feature>
<dbReference type="EMBL" id="VICG01000015">
    <property type="protein sequence ID" value="KAA8564235.1"/>
    <property type="molecule type" value="Genomic_DNA"/>
</dbReference>
<feature type="region of interest" description="Disordered" evidence="1">
    <location>
        <begin position="448"/>
        <end position="497"/>
    </location>
</feature>
<feature type="region of interest" description="Disordered" evidence="1">
    <location>
        <begin position="265"/>
        <end position="344"/>
    </location>
</feature>
<feature type="region of interest" description="Disordered" evidence="1">
    <location>
        <begin position="364"/>
        <end position="409"/>
    </location>
</feature>
<accession>A0A5M9JA80</accession>
<dbReference type="VEuPathDB" id="FungiDB:MFRU_091g00040"/>
<feature type="compositionally biased region" description="Basic and acidic residues" evidence="1">
    <location>
        <begin position="364"/>
        <end position="378"/>
    </location>
</feature>
<protein>
    <submittedName>
        <fullName evidence="2">Uncharacterized protein</fullName>
    </submittedName>
</protein>
<comment type="caution">
    <text evidence="2">The sequence shown here is derived from an EMBL/GenBank/DDBJ whole genome shotgun (WGS) entry which is preliminary data.</text>
</comment>
<feature type="region of interest" description="Disordered" evidence="1">
    <location>
        <begin position="1"/>
        <end position="36"/>
    </location>
</feature>
<dbReference type="AlphaFoldDB" id="A0A5M9JA80"/>
<feature type="region of interest" description="Disordered" evidence="1">
    <location>
        <begin position="143"/>
        <end position="170"/>
    </location>
</feature>
<gene>
    <name evidence="2" type="ORF">EYC84_011181</name>
</gene>
<sequence length="528" mass="58242">MSSSEPLPPKHYHDSPSLPVPSPITDRSSRPGPATRLLNDLFDEMDQLDTPESIDSSYIVIAASSHAPSRARSRTETSNLVLDSQYISSQPPTSRSSMTPDQQDDSPLTHFRHHVNSTEDLLELTSKIKEIRTRNGPFVNGNPEFISNSFPNPKLRSSLRSKASTNSREEHRTMIQKLKETFESSQFLTGAQMRAMAPKVFYTPAPKQGTKGKGRGKEKVNLEVDEMEEKAVEILEALFGELNERDAGSSEDEWKTADQLIVGVVNKNNSEDDNDGKNKNKKKNKDKGKGKEVEAENIVDINHSIEYEEGETSAQTSLTAKTKDPEPPELNINLFDEENSDDDDEHLAQVQHDINMSLRHTNFERTAEDTDPPQEHTPRSSPGASDETSSAQYGSRDEETSTHSPHDIPEHFPIAHLHAIAEHEEEIDGWDKSGSEKSFSTAPSIQLHAQDAGTHEKDTELGDEWSDADIEDCTPPESVIDGSDTSSSAVSSADDGAGENDLQLGMAALATGVMAASLWMIERRMGIC</sequence>
<name>A0A5M9JA80_MONFR</name>
<organism evidence="2 3">
    <name type="scientific">Monilinia fructicola</name>
    <name type="common">Brown rot fungus</name>
    <name type="synonym">Ciboria fructicola</name>
    <dbReference type="NCBI Taxonomy" id="38448"/>
    <lineage>
        <taxon>Eukaryota</taxon>
        <taxon>Fungi</taxon>
        <taxon>Dikarya</taxon>
        <taxon>Ascomycota</taxon>
        <taxon>Pezizomycotina</taxon>
        <taxon>Leotiomycetes</taxon>
        <taxon>Helotiales</taxon>
        <taxon>Sclerotiniaceae</taxon>
        <taxon>Monilinia</taxon>
    </lineage>
</organism>
<feature type="compositionally biased region" description="Polar residues" evidence="1">
    <location>
        <begin position="76"/>
        <end position="101"/>
    </location>
</feature>
<evidence type="ECO:0000313" key="3">
    <source>
        <dbReference type="Proteomes" id="UP000322873"/>
    </source>
</evidence>
<evidence type="ECO:0000313" key="2">
    <source>
        <dbReference type="EMBL" id="KAA8564235.1"/>
    </source>
</evidence>
<keyword evidence="3" id="KW-1185">Reference proteome</keyword>
<reference evidence="2 3" key="1">
    <citation type="submission" date="2019-06" db="EMBL/GenBank/DDBJ databases">
        <title>Genome Sequence of the Brown Rot Fungal Pathogen Monilinia fructicola.</title>
        <authorList>
            <person name="De Miccolis Angelini R.M."/>
            <person name="Landi L."/>
            <person name="Abate D."/>
            <person name="Pollastro S."/>
            <person name="Romanazzi G."/>
            <person name="Faretra F."/>
        </authorList>
    </citation>
    <scope>NUCLEOTIDE SEQUENCE [LARGE SCALE GENOMIC DNA]</scope>
    <source>
        <strain evidence="2 3">Mfrc123</strain>
    </source>
</reference>
<feature type="compositionally biased region" description="Low complexity" evidence="1">
    <location>
        <begin position="481"/>
        <end position="495"/>
    </location>
</feature>
<dbReference type="Proteomes" id="UP000322873">
    <property type="component" value="Unassembled WGS sequence"/>
</dbReference>
<feature type="compositionally biased region" description="Acidic residues" evidence="1">
    <location>
        <begin position="461"/>
        <end position="474"/>
    </location>
</feature>
<proteinExistence type="predicted"/>
<feature type="compositionally biased region" description="Polar residues" evidence="1">
    <location>
        <begin position="379"/>
        <end position="393"/>
    </location>
</feature>